<keyword evidence="3 6" id="KW-1133">Transmembrane helix</keyword>
<accession>A0A0N4U107</accession>
<comment type="function">
    <text evidence="6">Forms chloride channels.</text>
</comment>
<evidence type="ECO:0000256" key="1">
    <source>
        <dbReference type="ARBA" id="ARBA00004370"/>
    </source>
</evidence>
<proteinExistence type="inferred from homology"/>
<dbReference type="Proteomes" id="UP000038040">
    <property type="component" value="Unplaced"/>
</dbReference>
<dbReference type="EMBL" id="UYYG01001150">
    <property type="protein sequence ID" value="VDN54645.1"/>
    <property type="molecule type" value="Genomic_DNA"/>
</dbReference>
<comment type="subcellular location">
    <subcellularLocation>
        <location evidence="6">Cell membrane</location>
        <topology evidence="6">Multi-pass membrane protein</topology>
    </subcellularLocation>
    <subcellularLocation>
        <location evidence="1">Membrane</location>
    </subcellularLocation>
</comment>
<keyword evidence="6" id="KW-0868">Chloride</keyword>
<gene>
    <name evidence="7" type="ORF">DME_LOCUS4618</name>
</gene>
<keyword evidence="6" id="KW-0813">Transport</keyword>
<sequence length="415" mass="48499">MTVSYNLNLSTSKPWAQFRLLLRWRGSIWKLVLTECLIFYFTYTIINIFCTFVLAPHTKERLIEFIKWLNPSNKYSFFIPLEFMLGFFVTAILQRWSTALNNLAFIDRIAVAIAGYIHGTSEKCRIIRRNIIRYMCLCEVLVFRDISLPVRKRFPTIDTIVAAGFMLPHEKEIFDSFETTYPKYWVPLQWANLLVYKARTENLIISDIFCEQIFEEIRSFRANLGEVLKVDWVPLPLAYPQLIYLAVHVHFILSLISKQELDAEWWFPKWIPLITLVQFFFYMAWTKVAMVLINPFGEDDDDFETNFLIDRNIKIGILIVDEGYGVVPEQKRDIFWGNRVDPLYSEESAKTTANQANTLVGSATGLTLPENVSKILMMPLNNNDDDDELMEANKFTKRYSIVQIPRSVISKLLIV</sequence>
<dbReference type="OrthoDB" id="201595at2759"/>
<evidence type="ECO:0000313" key="9">
    <source>
        <dbReference type="Proteomes" id="UP000274756"/>
    </source>
</evidence>
<keyword evidence="6" id="KW-0407">Ion channel</keyword>
<keyword evidence="4 6" id="KW-0472">Membrane</keyword>
<dbReference type="Pfam" id="PF01062">
    <property type="entry name" value="Bestrophin"/>
    <property type="match status" value="1"/>
</dbReference>
<dbReference type="GO" id="GO:0005254">
    <property type="term" value="F:chloride channel activity"/>
    <property type="evidence" value="ECO:0007669"/>
    <property type="project" value="UniProtKB-KW"/>
</dbReference>
<comment type="similarity">
    <text evidence="5 6">Belongs to the anion channel-forming bestrophin (TC 1.A.46) family. Calcium-sensitive chloride channel subfamily.</text>
</comment>
<keyword evidence="6" id="KW-1003">Cell membrane</keyword>
<keyword evidence="6" id="KW-0869">Chloride channel</keyword>
<name>A0A0N4U107_DRAME</name>
<dbReference type="GO" id="GO:0034707">
    <property type="term" value="C:chloride channel complex"/>
    <property type="evidence" value="ECO:0007669"/>
    <property type="project" value="UniProtKB-KW"/>
</dbReference>
<dbReference type="PANTHER" id="PTHR10736">
    <property type="entry name" value="BESTROPHIN"/>
    <property type="match status" value="1"/>
</dbReference>
<evidence type="ECO:0000256" key="5">
    <source>
        <dbReference type="ARBA" id="ARBA00034769"/>
    </source>
</evidence>
<evidence type="ECO:0000313" key="10">
    <source>
        <dbReference type="WBParaSite" id="DME_0000025801-mRNA-1"/>
    </source>
</evidence>
<evidence type="ECO:0000256" key="6">
    <source>
        <dbReference type="RuleBase" id="RU363126"/>
    </source>
</evidence>
<dbReference type="Proteomes" id="UP000274756">
    <property type="component" value="Unassembled WGS sequence"/>
</dbReference>
<keyword evidence="2 6" id="KW-0812">Transmembrane</keyword>
<evidence type="ECO:0000256" key="2">
    <source>
        <dbReference type="ARBA" id="ARBA00022692"/>
    </source>
</evidence>
<keyword evidence="9" id="KW-1185">Reference proteome</keyword>
<dbReference type="AlphaFoldDB" id="A0A0N4U107"/>
<organism evidence="8 10">
    <name type="scientific">Dracunculus medinensis</name>
    <name type="common">Guinea worm</name>
    <dbReference type="NCBI Taxonomy" id="318479"/>
    <lineage>
        <taxon>Eukaryota</taxon>
        <taxon>Metazoa</taxon>
        <taxon>Ecdysozoa</taxon>
        <taxon>Nematoda</taxon>
        <taxon>Chromadorea</taxon>
        <taxon>Rhabditida</taxon>
        <taxon>Spirurina</taxon>
        <taxon>Dracunculoidea</taxon>
        <taxon>Dracunculidae</taxon>
        <taxon>Dracunculus</taxon>
    </lineage>
</organism>
<evidence type="ECO:0000313" key="8">
    <source>
        <dbReference type="Proteomes" id="UP000038040"/>
    </source>
</evidence>
<reference evidence="7 9" key="2">
    <citation type="submission" date="2018-11" db="EMBL/GenBank/DDBJ databases">
        <authorList>
            <consortium name="Pathogen Informatics"/>
        </authorList>
    </citation>
    <scope>NUCLEOTIDE SEQUENCE [LARGE SCALE GENOMIC DNA]</scope>
</reference>
<evidence type="ECO:0000313" key="7">
    <source>
        <dbReference type="EMBL" id="VDN54645.1"/>
    </source>
</evidence>
<dbReference type="WBParaSite" id="DME_0000025801-mRNA-1">
    <property type="protein sequence ID" value="DME_0000025801-mRNA-1"/>
    <property type="gene ID" value="DME_0000025801"/>
</dbReference>
<keyword evidence="6" id="KW-0406">Ion transport</keyword>
<protein>
    <recommendedName>
        <fullName evidence="6">Bestrophin homolog</fullName>
    </recommendedName>
</protein>
<dbReference type="PANTHER" id="PTHR10736:SF0">
    <property type="entry name" value="BESTROPHIN HOMOLOG"/>
    <property type="match status" value="1"/>
</dbReference>
<feature type="transmembrane region" description="Helical" evidence="6">
    <location>
        <begin position="75"/>
        <end position="93"/>
    </location>
</feature>
<feature type="transmembrane region" description="Helical" evidence="6">
    <location>
        <begin position="28"/>
        <end position="54"/>
    </location>
</feature>
<dbReference type="InterPro" id="IPR021134">
    <property type="entry name" value="Bestrophin-like"/>
</dbReference>
<dbReference type="InterPro" id="IPR000615">
    <property type="entry name" value="Bestrophin"/>
</dbReference>
<reference evidence="10" key="1">
    <citation type="submission" date="2017-02" db="UniProtKB">
        <authorList>
            <consortium name="WormBaseParasite"/>
        </authorList>
    </citation>
    <scope>IDENTIFICATION</scope>
</reference>
<evidence type="ECO:0000256" key="3">
    <source>
        <dbReference type="ARBA" id="ARBA00022989"/>
    </source>
</evidence>
<evidence type="ECO:0000256" key="4">
    <source>
        <dbReference type="ARBA" id="ARBA00023136"/>
    </source>
</evidence>
<dbReference type="GO" id="GO:0005886">
    <property type="term" value="C:plasma membrane"/>
    <property type="evidence" value="ECO:0007669"/>
    <property type="project" value="UniProtKB-SubCell"/>
</dbReference>